<dbReference type="InterPro" id="IPR030417">
    <property type="entry name" value="MS4A"/>
</dbReference>
<sequence>MNPMNTAGPVPNSVFVVTSPDGYTVLPSGMTQVYPSYQPQAFVGQPPAQGTLKEGKALGAVQILIGLFYLGLASIMGTVLVRGYLAISFNGGFPFWAGIWFIVSGSLSVTAEKQPRSSCLLNSSLGFNILSAIYSLVGICLFTAELVIAPSFLWTDHHSPPFWNVITGIAISSVFLIFCLLEFCIACACAHFGCQLVCYKPKTVSPRSSLVGGKRPSRVESTGCFPSCLQAGPVLLAPSLVHLRVPVFSRWAWLSQTSMWQTQWSTQNQRIRHRIIPTSRATNKRSQMF</sequence>
<protein>
    <submittedName>
        <fullName evidence="7">Membrane-spanning 4-domains subfamily A member 8-like</fullName>
    </submittedName>
</protein>
<name>A0A8D1RN29_PIG</name>
<reference evidence="7" key="1">
    <citation type="submission" date="2025-08" db="UniProtKB">
        <authorList>
            <consortium name="Ensembl"/>
        </authorList>
    </citation>
    <scope>IDENTIFICATION</scope>
</reference>
<comment type="similarity">
    <text evidence="2">Belongs to the MS4A family.</text>
</comment>
<dbReference type="PANTHER" id="PTHR23320:SF155">
    <property type="entry name" value="MEMBRANE-SPANNING 4-DOMAINS SUBFAMILY A MEMBER 8"/>
    <property type="match status" value="1"/>
</dbReference>
<gene>
    <name evidence="7" type="primary">MS4A8</name>
</gene>
<evidence type="ECO:0000256" key="6">
    <source>
        <dbReference type="SAM" id="Phobius"/>
    </source>
</evidence>
<evidence type="ECO:0000313" key="7">
    <source>
        <dbReference type="Ensembl" id="ENSSSCP00055033831.1"/>
    </source>
</evidence>
<evidence type="ECO:0000256" key="1">
    <source>
        <dbReference type="ARBA" id="ARBA00004141"/>
    </source>
</evidence>
<keyword evidence="5 6" id="KW-0472">Membrane</keyword>
<dbReference type="PANTHER" id="PTHR23320">
    <property type="entry name" value="MEMBRANE-SPANNING 4-DOMAINS SUBFAMILY A MS4A -RELATED"/>
    <property type="match status" value="1"/>
</dbReference>
<dbReference type="Ensembl" id="ENSSSCT00055042490.1">
    <property type="protein sequence ID" value="ENSSSCP00055033831.1"/>
    <property type="gene ID" value="ENSSSCG00055021628.1"/>
</dbReference>
<dbReference type="InterPro" id="IPR007237">
    <property type="entry name" value="CD20-like"/>
</dbReference>
<accession>A0A8D1RN29</accession>
<dbReference type="Proteomes" id="UP000694724">
    <property type="component" value="Unplaced"/>
</dbReference>
<evidence type="ECO:0000256" key="5">
    <source>
        <dbReference type="ARBA" id="ARBA00023136"/>
    </source>
</evidence>
<dbReference type="Pfam" id="PF04103">
    <property type="entry name" value="CD20"/>
    <property type="match status" value="1"/>
</dbReference>
<evidence type="ECO:0000313" key="8">
    <source>
        <dbReference type="Proteomes" id="UP000694724"/>
    </source>
</evidence>
<dbReference type="AlphaFoldDB" id="A0A8D1RN29"/>
<keyword evidence="4 6" id="KW-1133">Transmembrane helix</keyword>
<evidence type="ECO:0000256" key="3">
    <source>
        <dbReference type="ARBA" id="ARBA00022692"/>
    </source>
</evidence>
<evidence type="ECO:0000256" key="4">
    <source>
        <dbReference type="ARBA" id="ARBA00022989"/>
    </source>
</evidence>
<organism evidence="7 8">
    <name type="scientific">Sus scrofa</name>
    <name type="common">Pig</name>
    <dbReference type="NCBI Taxonomy" id="9823"/>
    <lineage>
        <taxon>Eukaryota</taxon>
        <taxon>Metazoa</taxon>
        <taxon>Chordata</taxon>
        <taxon>Craniata</taxon>
        <taxon>Vertebrata</taxon>
        <taxon>Euteleostomi</taxon>
        <taxon>Mammalia</taxon>
        <taxon>Eutheria</taxon>
        <taxon>Laurasiatheria</taxon>
        <taxon>Artiodactyla</taxon>
        <taxon>Suina</taxon>
        <taxon>Suidae</taxon>
        <taxon>Sus</taxon>
    </lineage>
</organism>
<proteinExistence type="inferred from homology"/>
<evidence type="ECO:0000256" key="2">
    <source>
        <dbReference type="ARBA" id="ARBA00009565"/>
    </source>
</evidence>
<feature type="transmembrane region" description="Helical" evidence="6">
    <location>
        <begin position="93"/>
        <end position="111"/>
    </location>
</feature>
<keyword evidence="3 6" id="KW-0812">Transmembrane</keyword>
<comment type="subcellular location">
    <subcellularLocation>
        <location evidence="1">Membrane</location>
        <topology evidence="1">Multi-pass membrane protein</topology>
    </subcellularLocation>
</comment>
<feature type="transmembrane region" description="Helical" evidence="6">
    <location>
        <begin position="63"/>
        <end position="87"/>
    </location>
</feature>
<feature type="transmembrane region" description="Helical" evidence="6">
    <location>
        <begin position="132"/>
        <end position="153"/>
    </location>
</feature>
<feature type="transmembrane region" description="Helical" evidence="6">
    <location>
        <begin position="165"/>
        <end position="192"/>
    </location>
</feature>
<dbReference type="GO" id="GO:0016020">
    <property type="term" value="C:membrane"/>
    <property type="evidence" value="ECO:0007669"/>
    <property type="project" value="UniProtKB-SubCell"/>
</dbReference>